<evidence type="ECO:0000313" key="1">
    <source>
        <dbReference type="EMBL" id="KAF3125743.1"/>
    </source>
</evidence>
<dbReference type="EMBL" id="WIQZ01000089">
    <property type="protein sequence ID" value="KAF3125743.1"/>
    <property type="molecule type" value="Genomic_DNA"/>
</dbReference>
<feature type="non-terminal residue" evidence="1">
    <location>
        <position position="58"/>
    </location>
</feature>
<comment type="caution">
    <text evidence="1">The sequence shown here is derived from an EMBL/GenBank/DDBJ whole genome shotgun (WGS) entry which is preliminary data.</text>
</comment>
<accession>A0A7C8P2S5</accession>
<dbReference type="Proteomes" id="UP000480548">
    <property type="component" value="Unassembled WGS sequence"/>
</dbReference>
<sequence length="58" mass="6751">MVRLPIVDRLRDLHLRRNKVTNPTATYEPKLYLPSIAFLTILTSPRTTHQIHPTIPPH</sequence>
<gene>
    <name evidence="1" type="ORF">TWF703_010731</name>
</gene>
<name>A0A7C8P2S5_ORBOL</name>
<reference evidence="1 2" key="1">
    <citation type="submission" date="2019-06" db="EMBL/GenBank/DDBJ databases">
        <authorList>
            <person name="Palmer J.M."/>
        </authorList>
    </citation>
    <scope>NUCLEOTIDE SEQUENCE [LARGE SCALE GENOMIC DNA]</scope>
    <source>
        <strain evidence="1 2">TWF703</strain>
    </source>
</reference>
<protein>
    <submittedName>
        <fullName evidence="1">Uncharacterized protein</fullName>
    </submittedName>
</protein>
<evidence type="ECO:0000313" key="2">
    <source>
        <dbReference type="Proteomes" id="UP000480548"/>
    </source>
</evidence>
<organism evidence="1 2">
    <name type="scientific">Orbilia oligospora</name>
    <name type="common">Nematode-trapping fungus</name>
    <name type="synonym">Arthrobotrys oligospora</name>
    <dbReference type="NCBI Taxonomy" id="2813651"/>
    <lineage>
        <taxon>Eukaryota</taxon>
        <taxon>Fungi</taxon>
        <taxon>Dikarya</taxon>
        <taxon>Ascomycota</taxon>
        <taxon>Pezizomycotina</taxon>
        <taxon>Orbiliomycetes</taxon>
        <taxon>Orbiliales</taxon>
        <taxon>Orbiliaceae</taxon>
        <taxon>Orbilia</taxon>
    </lineage>
</organism>
<proteinExistence type="predicted"/>
<dbReference type="AlphaFoldDB" id="A0A7C8P2S5"/>